<feature type="region of interest" description="Disordered" evidence="1">
    <location>
        <begin position="1"/>
        <end position="29"/>
    </location>
</feature>
<comment type="caution">
    <text evidence="2">The sequence shown here is derived from an EMBL/GenBank/DDBJ whole genome shotgun (WGS) entry which is preliminary data.</text>
</comment>
<dbReference type="Proteomes" id="UP001292094">
    <property type="component" value="Unassembled WGS sequence"/>
</dbReference>
<accession>A0AAE1NHP0</accession>
<name>A0AAE1NHP0_9EUCA</name>
<evidence type="ECO:0000256" key="1">
    <source>
        <dbReference type="SAM" id="MobiDB-lite"/>
    </source>
</evidence>
<gene>
    <name evidence="2" type="ORF">Pmani_037434</name>
</gene>
<evidence type="ECO:0000313" key="3">
    <source>
        <dbReference type="Proteomes" id="UP001292094"/>
    </source>
</evidence>
<dbReference type="EMBL" id="JAWZYT010005789">
    <property type="protein sequence ID" value="KAK4289601.1"/>
    <property type="molecule type" value="Genomic_DNA"/>
</dbReference>
<organism evidence="2 3">
    <name type="scientific">Petrolisthes manimaculis</name>
    <dbReference type="NCBI Taxonomy" id="1843537"/>
    <lineage>
        <taxon>Eukaryota</taxon>
        <taxon>Metazoa</taxon>
        <taxon>Ecdysozoa</taxon>
        <taxon>Arthropoda</taxon>
        <taxon>Crustacea</taxon>
        <taxon>Multicrustacea</taxon>
        <taxon>Malacostraca</taxon>
        <taxon>Eumalacostraca</taxon>
        <taxon>Eucarida</taxon>
        <taxon>Decapoda</taxon>
        <taxon>Pleocyemata</taxon>
        <taxon>Anomura</taxon>
        <taxon>Galatheoidea</taxon>
        <taxon>Porcellanidae</taxon>
        <taxon>Petrolisthes</taxon>
    </lineage>
</organism>
<evidence type="ECO:0000313" key="2">
    <source>
        <dbReference type="EMBL" id="KAK4289601.1"/>
    </source>
</evidence>
<keyword evidence="3" id="KW-1185">Reference proteome</keyword>
<reference evidence="2" key="1">
    <citation type="submission" date="2023-11" db="EMBL/GenBank/DDBJ databases">
        <title>Genome assemblies of two species of porcelain crab, Petrolisthes cinctipes and Petrolisthes manimaculis (Anomura: Porcellanidae).</title>
        <authorList>
            <person name="Angst P."/>
        </authorList>
    </citation>
    <scope>NUCLEOTIDE SEQUENCE</scope>
    <source>
        <strain evidence="2">PB745_02</strain>
        <tissue evidence="2">Gill</tissue>
    </source>
</reference>
<proteinExistence type="predicted"/>
<dbReference type="AlphaFoldDB" id="A0AAE1NHP0"/>
<feature type="compositionally biased region" description="Polar residues" evidence="1">
    <location>
        <begin position="10"/>
        <end position="21"/>
    </location>
</feature>
<protein>
    <submittedName>
        <fullName evidence="2">Uncharacterized protein</fullName>
    </submittedName>
</protein>
<sequence length="67" mass="7979">MSIRRVRGSFRSSQRRYGSQEGNRKQRSSSWVYHNDEWKLIYDKQNNFDKSHISHIYVGESANANTN</sequence>